<reference evidence="5" key="1">
    <citation type="submission" date="2022-10" db="EMBL/GenBank/DDBJ databases">
        <title>The WGS of Solirubrobacter phytolaccae KCTC 29190.</title>
        <authorList>
            <person name="Jiang Z."/>
        </authorList>
    </citation>
    <scope>NUCLEOTIDE SEQUENCE</scope>
    <source>
        <strain evidence="5">KCTC 29190</strain>
    </source>
</reference>
<dbReference type="InterPro" id="IPR036291">
    <property type="entry name" value="NAD(P)-bd_dom_sf"/>
</dbReference>
<feature type="domain" description="Gfo/Idh/MocA-like oxidoreductase N-terminal" evidence="3">
    <location>
        <begin position="5"/>
        <end position="120"/>
    </location>
</feature>
<proteinExistence type="inferred from homology"/>
<evidence type="ECO:0000256" key="2">
    <source>
        <dbReference type="ARBA" id="ARBA00023002"/>
    </source>
</evidence>
<evidence type="ECO:0000259" key="4">
    <source>
        <dbReference type="Pfam" id="PF22725"/>
    </source>
</evidence>
<dbReference type="InterPro" id="IPR055170">
    <property type="entry name" value="GFO_IDH_MocA-like_dom"/>
</dbReference>
<dbReference type="Pfam" id="PF01408">
    <property type="entry name" value="GFO_IDH_MocA"/>
    <property type="match status" value="1"/>
</dbReference>
<evidence type="ECO:0000256" key="1">
    <source>
        <dbReference type="ARBA" id="ARBA00010928"/>
    </source>
</evidence>
<comment type="caution">
    <text evidence="5">The sequence shown here is derived from an EMBL/GenBank/DDBJ whole genome shotgun (WGS) entry which is preliminary data.</text>
</comment>
<accession>A0A9X3S8F3</accession>
<dbReference type="Pfam" id="PF22725">
    <property type="entry name" value="GFO_IDH_MocA_C3"/>
    <property type="match status" value="1"/>
</dbReference>
<dbReference type="SUPFAM" id="SSF51735">
    <property type="entry name" value="NAD(P)-binding Rossmann-fold domains"/>
    <property type="match status" value="1"/>
</dbReference>
<organism evidence="5 6">
    <name type="scientific">Solirubrobacter phytolaccae</name>
    <dbReference type="NCBI Taxonomy" id="1404360"/>
    <lineage>
        <taxon>Bacteria</taxon>
        <taxon>Bacillati</taxon>
        <taxon>Actinomycetota</taxon>
        <taxon>Thermoleophilia</taxon>
        <taxon>Solirubrobacterales</taxon>
        <taxon>Solirubrobacteraceae</taxon>
        <taxon>Solirubrobacter</taxon>
    </lineage>
</organism>
<dbReference type="GO" id="GO:0016491">
    <property type="term" value="F:oxidoreductase activity"/>
    <property type="evidence" value="ECO:0007669"/>
    <property type="project" value="UniProtKB-KW"/>
</dbReference>
<feature type="domain" description="GFO/IDH/MocA-like oxidoreductase" evidence="4">
    <location>
        <begin position="131"/>
        <end position="244"/>
    </location>
</feature>
<dbReference type="Gene3D" id="3.30.360.10">
    <property type="entry name" value="Dihydrodipicolinate Reductase, domain 2"/>
    <property type="match status" value="1"/>
</dbReference>
<evidence type="ECO:0000313" key="6">
    <source>
        <dbReference type="Proteomes" id="UP001147653"/>
    </source>
</evidence>
<keyword evidence="6" id="KW-1185">Reference proteome</keyword>
<gene>
    <name evidence="5" type="ORF">OJ997_08065</name>
</gene>
<comment type="similarity">
    <text evidence="1">Belongs to the Gfo/Idh/MocA family.</text>
</comment>
<protein>
    <submittedName>
        <fullName evidence="5">Gfo/Idh/MocA family oxidoreductase</fullName>
    </submittedName>
</protein>
<sequence>MIRWGILSTARIADRIVDGARGAEHAQITAVGSRDLTRARAWADERGIEHAYGSYEELLASDEVDAIYIPLPNSMHVEWSIQALEAGKHVLSEKPLARDPEQVERAFDAADRTGKLLMEAFMWRFHPQTEEVVRLVRDGSIGELRVIRAAFGFNLPWLENVRWDPALEGGALMDVGCYCVSAARLIAGAQPERVSGEQVLGGGGVDARFTGLLRFPGDVLATFDCGMDVHRRNQLEVVGSEGTIFVPSPWQTPLGARIVLTRDGEPEELTPESVDPYTRELEEFGRAVEGGDAPRIGRADALGQARTIDALYRAAESGAAVSL</sequence>
<dbReference type="PANTHER" id="PTHR22604">
    <property type="entry name" value="OXIDOREDUCTASES"/>
    <property type="match status" value="1"/>
</dbReference>
<dbReference type="GO" id="GO:0000166">
    <property type="term" value="F:nucleotide binding"/>
    <property type="evidence" value="ECO:0007669"/>
    <property type="project" value="InterPro"/>
</dbReference>
<dbReference type="EMBL" id="JAPDDP010000011">
    <property type="protein sequence ID" value="MDA0180246.1"/>
    <property type="molecule type" value="Genomic_DNA"/>
</dbReference>
<dbReference type="InterPro" id="IPR050984">
    <property type="entry name" value="Gfo/Idh/MocA_domain"/>
</dbReference>
<dbReference type="InterPro" id="IPR000683">
    <property type="entry name" value="Gfo/Idh/MocA-like_OxRdtase_N"/>
</dbReference>
<dbReference type="Proteomes" id="UP001147653">
    <property type="component" value="Unassembled WGS sequence"/>
</dbReference>
<keyword evidence="2" id="KW-0560">Oxidoreductase</keyword>
<dbReference type="RefSeq" id="WP_270024556.1">
    <property type="nucleotide sequence ID" value="NZ_JAPDDP010000011.1"/>
</dbReference>
<dbReference type="PANTHER" id="PTHR22604:SF105">
    <property type="entry name" value="TRANS-1,2-DIHYDROBENZENE-1,2-DIOL DEHYDROGENASE"/>
    <property type="match status" value="1"/>
</dbReference>
<dbReference type="Gene3D" id="3.40.50.720">
    <property type="entry name" value="NAD(P)-binding Rossmann-like Domain"/>
    <property type="match status" value="1"/>
</dbReference>
<name>A0A9X3S8F3_9ACTN</name>
<evidence type="ECO:0000313" key="5">
    <source>
        <dbReference type="EMBL" id="MDA0180246.1"/>
    </source>
</evidence>
<evidence type="ECO:0000259" key="3">
    <source>
        <dbReference type="Pfam" id="PF01408"/>
    </source>
</evidence>
<dbReference type="AlphaFoldDB" id="A0A9X3S8F3"/>
<dbReference type="SUPFAM" id="SSF55347">
    <property type="entry name" value="Glyceraldehyde-3-phosphate dehydrogenase-like, C-terminal domain"/>
    <property type="match status" value="1"/>
</dbReference>